<dbReference type="EMBL" id="CAMXCT020000054">
    <property type="protein sequence ID" value="CAL1126479.1"/>
    <property type="molecule type" value="Genomic_DNA"/>
</dbReference>
<gene>
    <name evidence="2" type="ORF">C1SCF055_LOCUS1630</name>
</gene>
<feature type="region of interest" description="Disordered" evidence="1">
    <location>
        <begin position="137"/>
        <end position="165"/>
    </location>
</feature>
<dbReference type="OrthoDB" id="417876at2759"/>
<accession>A0A9P1BGL3</accession>
<keyword evidence="4" id="KW-1185">Reference proteome</keyword>
<reference evidence="3 4" key="2">
    <citation type="submission" date="2024-05" db="EMBL/GenBank/DDBJ databases">
        <authorList>
            <person name="Chen Y."/>
            <person name="Shah S."/>
            <person name="Dougan E. K."/>
            <person name="Thang M."/>
            <person name="Chan C."/>
        </authorList>
    </citation>
    <scope>NUCLEOTIDE SEQUENCE [LARGE SCALE GENOMIC DNA]</scope>
</reference>
<evidence type="ECO:0000313" key="3">
    <source>
        <dbReference type="EMBL" id="CAL4760416.1"/>
    </source>
</evidence>
<evidence type="ECO:0000313" key="2">
    <source>
        <dbReference type="EMBL" id="CAI3973104.1"/>
    </source>
</evidence>
<reference evidence="2" key="1">
    <citation type="submission" date="2022-10" db="EMBL/GenBank/DDBJ databases">
        <authorList>
            <person name="Chen Y."/>
            <person name="Dougan E. K."/>
            <person name="Chan C."/>
            <person name="Rhodes N."/>
            <person name="Thang M."/>
        </authorList>
    </citation>
    <scope>NUCLEOTIDE SEQUENCE</scope>
</reference>
<feature type="non-terminal residue" evidence="2">
    <location>
        <position position="1"/>
    </location>
</feature>
<name>A0A9P1BGL3_9DINO</name>
<protein>
    <submittedName>
        <fullName evidence="2">Uncharacterized protein</fullName>
    </submittedName>
</protein>
<sequence length="956" mass="105303">HLCVIAAWYGILLRYAVPMANMRRVVPIMDGVVLGIRTWLCIIIRTLHMSRGHHRLELHLVICMAGQVKTVRASDLKMDLGKEAFSKLVLECLLILSPEEFGDIWVGIPRQLRAVAWRPPPGVVVDIDSLKGRHIDASTRVADPGNRDVSPDRQAARTSAQTPKKGLAGLSALASATPCKAGVGPPPGDRNGEEFATWVTARIQADVEGLSMDSLEVKNTNRFPCKLKPSAALKTLPPLDVMSPIYQHTFQFYLRKFKSLIGDVSLGSSPAKSLKRLCDALNLDVRGKDAQDPGRIASACGVALCLLALLRFWFLGLARKIMEADETLLRICASVWLCMLQEAWKLGLQKIVAALAGHRFGCGPSSVAAWRLSRAAWVYVVQRAVNHEAGWHRARALRMLRRIARVRKDLPSPIAVISCDVPWVGSQRAQSLVTNAVRDLVASWRHAGHWPPILRHAKVRFKWASTPLLGDVLRCHDFFEYFSLQGPPCICDEFLFQDPTGPTVTFDGKAHIAASQAQVPWPCHLEKFRALPANLRLPPKRQQICIAVRNVMRRLRDRCSVVDEACWVESCVATLAGALEDLALRHSHCFPVSWMDVALARDFLAPFFSQIFDHNLSRIGVFCPFLVHAHACAALDLSGASTGLDFAWESDVRRCVVLGVMAKVDGSPSHLQPAKVSSVPVRNMFAARCGWIAAMDMVDCFHHLPCSEAPVIWDRVAAFWTARHVSEISVPLRKGGGAGKLGRYCEMGWQCFPLPRLLARLAHFSLTNFVALPGLLGPELRGAPMGDALSGAVLRLFKWEWDSSQRPMEYKDTVSMRSSCSKLVHLNGSNMLVLDVSFRDDLRTFCIWDGTSSGIDKRRASQWATARLRARYCSGTMALEETGFQTFIGFHIRPPGHTRPPAHPAIRPSGHPATRPSGQPATATSPIAPATATATRPRPPGHPATATRPPGHGHGH</sequence>
<proteinExistence type="predicted"/>
<feature type="non-terminal residue" evidence="2">
    <location>
        <position position="956"/>
    </location>
</feature>
<evidence type="ECO:0000313" key="4">
    <source>
        <dbReference type="Proteomes" id="UP001152797"/>
    </source>
</evidence>
<evidence type="ECO:0000256" key="1">
    <source>
        <dbReference type="SAM" id="MobiDB-lite"/>
    </source>
</evidence>
<feature type="compositionally biased region" description="Basic and acidic residues" evidence="1">
    <location>
        <begin position="145"/>
        <end position="155"/>
    </location>
</feature>
<feature type="region of interest" description="Disordered" evidence="1">
    <location>
        <begin position="891"/>
        <end position="956"/>
    </location>
</feature>
<feature type="compositionally biased region" description="Low complexity" evidence="1">
    <location>
        <begin position="920"/>
        <end position="936"/>
    </location>
</feature>
<comment type="caution">
    <text evidence="2">The sequence shown here is derived from an EMBL/GenBank/DDBJ whole genome shotgun (WGS) entry which is preliminary data.</text>
</comment>
<dbReference type="EMBL" id="CAMXCT030000054">
    <property type="protein sequence ID" value="CAL4760416.1"/>
    <property type="molecule type" value="Genomic_DNA"/>
</dbReference>
<dbReference type="Proteomes" id="UP001152797">
    <property type="component" value="Unassembled WGS sequence"/>
</dbReference>
<organism evidence="2">
    <name type="scientific">Cladocopium goreaui</name>
    <dbReference type="NCBI Taxonomy" id="2562237"/>
    <lineage>
        <taxon>Eukaryota</taxon>
        <taxon>Sar</taxon>
        <taxon>Alveolata</taxon>
        <taxon>Dinophyceae</taxon>
        <taxon>Suessiales</taxon>
        <taxon>Symbiodiniaceae</taxon>
        <taxon>Cladocopium</taxon>
    </lineage>
</organism>
<dbReference type="EMBL" id="CAMXCT010000054">
    <property type="protein sequence ID" value="CAI3973104.1"/>
    <property type="molecule type" value="Genomic_DNA"/>
</dbReference>
<dbReference type="AlphaFoldDB" id="A0A9P1BGL3"/>